<dbReference type="Gene3D" id="1.10.10.10">
    <property type="entry name" value="Winged helix-like DNA-binding domain superfamily/Winged helix DNA-binding domain"/>
    <property type="match status" value="1"/>
</dbReference>
<dbReference type="InterPro" id="IPR036390">
    <property type="entry name" value="WH_DNA-bd_sf"/>
</dbReference>
<dbReference type="InterPro" id="IPR036388">
    <property type="entry name" value="WH-like_DNA-bd_sf"/>
</dbReference>
<dbReference type="Pfam" id="PF13412">
    <property type="entry name" value="HTH_24"/>
    <property type="match status" value="1"/>
</dbReference>
<dbReference type="Proteomes" id="UP001203207">
    <property type="component" value="Unassembled WGS sequence"/>
</dbReference>
<sequence>MIQQEIQQLPPSAKLVLKILEWNGEQTQKSLAEESLLAPRTVRSALDELSSLGIIEEDIFIPDARKRVYSLSQGYNDLIEPTSRSRT</sequence>
<proteinExistence type="predicted"/>
<comment type="caution">
    <text evidence="1">The sequence shown here is derived from an EMBL/GenBank/DDBJ whole genome shotgun (WGS) entry which is preliminary data.</text>
</comment>
<reference evidence="1" key="1">
    <citation type="journal article" date="2022" name="Syst. Appl. Microbiol.">
        <title>Natronocalculus amylovorans gen. nov., sp. nov., and Natranaeroarchaeum aerophilus sp. nov., dominant culturable amylolytic natronoarchaea from hypersaline soda lakes in southwestern Siberia.</title>
        <authorList>
            <person name="Sorokin D.Y."/>
            <person name="Elcheninov A.G."/>
            <person name="Khizhniak T.V."/>
            <person name="Koenen M."/>
            <person name="Bale N.J."/>
            <person name="Damste J.S.S."/>
            <person name="Kublanov I.V."/>
        </authorList>
    </citation>
    <scope>NUCLEOTIDE SEQUENCE</scope>
    <source>
        <strain evidence="1">AArc-St2</strain>
    </source>
</reference>
<evidence type="ECO:0000313" key="2">
    <source>
        <dbReference type="Proteomes" id="UP001203207"/>
    </source>
</evidence>
<organism evidence="1 2">
    <name type="scientific">Natronocalculus amylovorans</name>
    <dbReference type="NCBI Taxonomy" id="2917812"/>
    <lineage>
        <taxon>Archaea</taxon>
        <taxon>Methanobacteriati</taxon>
        <taxon>Methanobacteriota</taxon>
        <taxon>Stenosarchaea group</taxon>
        <taxon>Halobacteria</taxon>
        <taxon>Halobacteriales</taxon>
        <taxon>Haloferacaceae</taxon>
        <taxon>Natronocalculus</taxon>
    </lineage>
</organism>
<name>A0AAE3FZF0_9EURY</name>
<dbReference type="EMBL" id="JAKRVX010000007">
    <property type="protein sequence ID" value="MCL9818010.1"/>
    <property type="molecule type" value="Genomic_DNA"/>
</dbReference>
<dbReference type="RefSeq" id="WP_250585435.1">
    <property type="nucleotide sequence ID" value="NZ_JAKRVX010000007.1"/>
</dbReference>
<evidence type="ECO:0000313" key="1">
    <source>
        <dbReference type="EMBL" id="MCL9818010.1"/>
    </source>
</evidence>
<dbReference type="AlphaFoldDB" id="A0AAE3FZF0"/>
<accession>A0AAE3FZF0</accession>
<dbReference type="SUPFAM" id="SSF46785">
    <property type="entry name" value="Winged helix' DNA-binding domain"/>
    <property type="match status" value="1"/>
</dbReference>
<reference evidence="1" key="2">
    <citation type="submission" date="2022-02" db="EMBL/GenBank/DDBJ databases">
        <authorList>
            <person name="Elcheninov A.G."/>
            <person name="Sorokin D.Y."/>
            <person name="Kublanov I.V."/>
        </authorList>
    </citation>
    <scope>NUCLEOTIDE SEQUENCE</scope>
    <source>
        <strain evidence="1">AArc-St2</strain>
    </source>
</reference>
<keyword evidence="2" id="KW-1185">Reference proteome</keyword>
<protein>
    <submittedName>
        <fullName evidence="1">Helix-turn-helix domain-containing protein</fullName>
    </submittedName>
</protein>
<gene>
    <name evidence="1" type="ORF">AArcSt2_13795</name>
</gene>